<gene>
    <name evidence="2" type="ORF">CONPUDRAFT_62245</name>
</gene>
<keyword evidence="3" id="KW-1185">Reference proteome</keyword>
<dbReference type="RefSeq" id="XP_007771824.1">
    <property type="nucleotide sequence ID" value="XM_007773634.1"/>
</dbReference>
<dbReference type="KEGG" id="cput:CONPUDRAFT_62245"/>
<feature type="domain" description="Heterokaryon incompatibility" evidence="1">
    <location>
        <begin position="45"/>
        <end position="138"/>
    </location>
</feature>
<evidence type="ECO:0000313" key="2">
    <source>
        <dbReference type="EMBL" id="EIW77747.1"/>
    </source>
</evidence>
<comment type="caution">
    <text evidence="2">The sequence shown here is derived from an EMBL/GenBank/DDBJ whole genome shotgun (WGS) entry which is preliminary data.</text>
</comment>
<feature type="non-terminal residue" evidence="2">
    <location>
        <position position="279"/>
    </location>
</feature>
<dbReference type="PANTHER" id="PTHR10622">
    <property type="entry name" value="HET DOMAIN-CONTAINING PROTEIN"/>
    <property type="match status" value="1"/>
</dbReference>
<dbReference type="Proteomes" id="UP000053558">
    <property type="component" value="Unassembled WGS sequence"/>
</dbReference>
<dbReference type="OrthoDB" id="674604at2759"/>
<dbReference type="InterPro" id="IPR010730">
    <property type="entry name" value="HET"/>
</dbReference>
<proteinExistence type="predicted"/>
<evidence type="ECO:0000313" key="3">
    <source>
        <dbReference type="Proteomes" id="UP000053558"/>
    </source>
</evidence>
<dbReference type="AlphaFoldDB" id="A0A5M3MFD9"/>
<dbReference type="Pfam" id="PF06985">
    <property type="entry name" value="HET"/>
    <property type="match status" value="1"/>
</dbReference>
<accession>A0A5M3MFD9</accession>
<evidence type="ECO:0000259" key="1">
    <source>
        <dbReference type="Pfam" id="PF06985"/>
    </source>
</evidence>
<sequence length="279" mass="31549">MNLVDRAFVRSYYQEAIQNITEQEADIWGPTPHLVTGLVKSKARYAILSHRWGADEPTYLDLSTPARLAQLEDEQPQGPGYSKLKNFCREARKHGMVFGWSDTCCIDKSSSAELDESIRSMFRWYRNAELCLVHLAQTRGLHEVHRDPWFRLGWTLQELLAPRRIKFFAADWVVLTVEENDKAVNASLLEPLERATGIREVDLRNFAPDPFDVDIRMTWAAQRVTTRAEDAAYALMGMFDVSIQIAYGEGADRAFARVVEAIMLAGGSPTVLNWAGPAA</sequence>
<protein>
    <submittedName>
        <fullName evidence="2">HET-domain-containing protein</fullName>
    </submittedName>
</protein>
<dbReference type="EMBL" id="JH711583">
    <property type="protein sequence ID" value="EIW77747.1"/>
    <property type="molecule type" value="Genomic_DNA"/>
</dbReference>
<dbReference type="PANTHER" id="PTHR10622:SF10">
    <property type="entry name" value="HET DOMAIN-CONTAINING PROTEIN"/>
    <property type="match status" value="1"/>
</dbReference>
<name>A0A5M3MFD9_CONPW</name>
<organism evidence="2 3">
    <name type="scientific">Coniophora puteana (strain RWD-64-598)</name>
    <name type="common">Brown rot fungus</name>
    <dbReference type="NCBI Taxonomy" id="741705"/>
    <lineage>
        <taxon>Eukaryota</taxon>
        <taxon>Fungi</taxon>
        <taxon>Dikarya</taxon>
        <taxon>Basidiomycota</taxon>
        <taxon>Agaricomycotina</taxon>
        <taxon>Agaricomycetes</taxon>
        <taxon>Agaricomycetidae</taxon>
        <taxon>Boletales</taxon>
        <taxon>Coniophorineae</taxon>
        <taxon>Coniophoraceae</taxon>
        <taxon>Coniophora</taxon>
    </lineage>
</organism>
<reference evidence="3" key="1">
    <citation type="journal article" date="2012" name="Science">
        <title>The Paleozoic origin of enzymatic lignin decomposition reconstructed from 31 fungal genomes.</title>
        <authorList>
            <person name="Floudas D."/>
            <person name="Binder M."/>
            <person name="Riley R."/>
            <person name="Barry K."/>
            <person name="Blanchette R.A."/>
            <person name="Henrissat B."/>
            <person name="Martinez A.T."/>
            <person name="Otillar R."/>
            <person name="Spatafora J.W."/>
            <person name="Yadav J.S."/>
            <person name="Aerts A."/>
            <person name="Benoit I."/>
            <person name="Boyd A."/>
            <person name="Carlson A."/>
            <person name="Copeland A."/>
            <person name="Coutinho P.M."/>
            <person name="de Vries R.P."/>
            <person name="Ferreira P."/>
            <person name="Findley K."/>
            <person name="Foster B."/>
            <person name="Gaskell J."/>
            <person name="Glotzer D."/>
            <person name="Gorecki P."/>
            <person name="Heitman J."/>
            <person name="Hesse C."/>
            <person name="Hori C."/>
            <person name="Igarashi K."/>
            <person name="Jurgens J.A."/>
            <person name="Kallen N."/>
            <person name="Kersten P."/>
            <person name="Kohler A."/>
            <person name="Kuees U."/>
            <person name="Kumar T.K.A."/>
            <person name="Kuo A."/>
            <person name="LaButti K."/>
            <person name="Larrondo L.F."/>
            <person name="Lindquist E."/>
            <person name="Ling A."/>
            <person name="Lombard V."/>
            <person name="Lucas S."/>
            <person name="Lundell T."/>
            <person name="Martin R."/>
            <person name="McLaughlin D.J."/>
            <person name="Morgenstern I."/>
            <person name="Morin E."/>
            <person name="Murat C."/>
            <person name="Nagy L.G."/>
            <person name="Nolan M."/>
            <person name="Ohm R.A."/>
            <person name="Patyshakuliyeva A."/>
            <person name="Rokas A."/>
            <person name="Ruiz-Duenas F.J."/>
            <person name="Sabat G."/>
            <person name="Salamov A."/>
            <person name="Samejima M."/>
            <person name="Schmutz J."/>
            <person name="Slot J.C."/>
            <person name="St John F."/>
            <person name="Stenlid J."/>
            <person name="Sun H."/>
            <person name="Sun S."/>
            <person name="Syed K."/>
            <person name="Tsang A."/>
            <person name="Wiebenga A."/>
            <person name="Young D."/>
            <person name="Pisabarro A."/>
            <person name="Eastwood D.C."/>
            <person name="Martin F."/>
            <person name="Cullen D."/>
            <person name="Grigoriev I.V."/>
            <person name="Hibbett D.S."/>
        </authorList>
    </citation>
    <scope>NUCLEOTIDE SEQUENCE [LARGE SCALE GENOMIC DNA]</scope>
    <source>
        <strain evidence="3">RWD-64-598 SS2</strain>
    </source>
</reference>
<dbReference type="OMA" id="GWYPAFQ"/>
<dbReference type="GeneID" id="19208220"/>